<protein>
    <submittedName>
        <fullName evidence="2">Uncharacterized protein</fullName>
    </submittedName>
</protein>
<proteinExistence type="predicted"/>
<evidence type="ECO:0000256" key="1">
    <source>
        <dbReference type="SAM" id="MobiDB-lite"/>
    </source>
</evidence>
<organism evidence="2">
    <name type="scientific">marine sediment metagenome</name>
    <dbReference type="NCBI Taxonomy" id="412755"/>
    <lineage>
        <taxon>unclassified sequences</taxon>
        <taxon>metagenomes</taxon>
        <taxon>ecological metagenomes</taxon>
    </lineage>
</organism>
<reference evidence="2" key="1">
    <citation type="journal article" date="2014" name="Front. Microbiol.">
        <title>High frequency of phylogenetically diverse reductive dehalogenase-homologous genes in deep subseafloor sedimentary metagenomes.</title>
        <authorList>
            <person name="Kawai M."/>
            <person name="Futagami T."/>
            <person name="Toyoda A."/>
            <person name="Takaki Y."/>
            <person name="Nishi S."/>
            <person name="Hori S."/>
            <person name="Arai W."/>
            <person name="Tsubouchi T."/>
            <person name="Morono Y."/>
            <person name="Uchiyama I."/>
            <person name="Ito T."/>
            <person name="Fujiyama A."/>
            <person name="Inagaki F."/>
            <person name="Takami H."/>
        </authorList>
    </citation>
    <scope>NUCLEOTIDE SEQUENCE</scope>
    <source>
        <strain evidence="2">Expedition CK06-06</strain>
    </source>
</reference>
<evidence type="ECO:0000313" key="2">
    <source>
        <dbReference type="EMBL" id="GAI10180.1"/>
    </source>
</evidence>
<dbReference type="EMBL" id="BARV01010270">
    <property type="protein sequence ID" value="GAI10180.1"/>
    <property type="molecule type" value="Genomic_DNA"/>
</dbReference>
<name>X1M674_9ZZZZ</name>
<gene>
    <name evidence="2" type="ORF">S06H3_19944</name>
</gene>
<feature type="compositionally biased region" description="Basic and acidic residues" evidence="1">
    <location>
        <begin position="1"/>
        <end position="13"/>
    </location>
</feature>
<feature type="region of interest" description="Disordered" evidence="1">
    <location>
        <begin position="1"/>
        <end position="32"/>
    </location>
</feature>
<feature type="non-terminal residue" evidence="2">
    <location>
        <position position="1"/>
    </location>
</feature>
<comment type="caution">
    <text evidence="2">The sequence shown here is derived from an EMBL/GenBank/DDBJ whole genome shotgun (WGS) entry which is preliminary data.</text>
</comment>
<dbReference type="AlphaFoldDB" id="X1M674"/>
<sequence>DWPFENGREEKKTPGIPKKARPQSIRKSDQKA</sequence>
<accession>X1M674</accession>